<reference evidence="12" key="1">
    <citation type="journal article" date="2012" name="Bioengineered">
        <title>Additional insights into the genome of the oleaginous model alga Nannochloropsis gaditana.</title>
        <authorList>
            <person name="Jinkerson R.E."/>
            <person name="Radakovits R."/>
            <person name="Posewitz M.C."/>
        </authorList>
    </citation>
    <scope>NUCLEOTIDE SEQUENCE</scope>
    <source>
        <strain evidence="12">CCMP526</strain>
    </source>
</reference>
<dbReference type="Pfam" id="PF03074">
    <property type="entry name" value="GCS"/>
    <property type="match status" value="1"/>
</dbReference>
<keyword evidence="6 10" id="KW-0547">Nucleotide-binding</keyword>
<feature type="non-terminal residue" evidence="12">
    <location>
        <position position="191"/>
    </location>
</feature>
<dbReference type="SUPFAM" id="SSF55931">
    <property type="entry name" value="Glutamine synthetase/guanido kinase"/>
    <property type="match status" value="1"/>
</dbReference>
<comment type="pathway">
    <text evidence="1 10">Sulfur metabolism; glutathione biosynthesis; glutathione from L-cysteine and L-glutamate: step 1/2.</text>
</comment>
<comment type="catalytic activity">
    <reaction evidence="10">
        <text>L-cysteine + L-glutamate + ATP = gamma-L-glutamyl-L-cysteine + ADP + phosphate + H(+)</text>
        <dbReference type="Rhea" id="RHEA:13285"/>
        <dbReference type="ChEBI" id="CHEBI:15378"/>
        <dbReference type="ChEBI" id="CHEBI:29985"/>
        <dbReference type="ChEBI" id="CHEBI:30616"/>
        <dbReference type="ChEBI" id="CHEBI:35235"/>
        <dbReference type="ChEBI" id="CHEBI:43474"/>
        <dbReference type="ChEBI" id="CHEBI:58173"/>
        <dbReference type="ChEBI" id="CHEBI:456216"/>
        <dbReference type="EC" id="6.3.2.2"/>
    </reaction>
</comment>
<gene>
    <name evidence="12" type="ORF">NGATSA_3035700</name>
</gene>
<reference evidence="12" key="2">
    <citation type="journal article" date="2012" name="Nat. Commun.">
        <title>Draft genome sequence and genetic transformation of the oleaginous alga Nannochloropis gaditana.</title>
        <authorList>
            <person name="Radakovits R."/>
            <person name="Jinkerson R.E."/>
            <person name="Fuerstenberg S.I."/>
            <person name="Tae H."/>
            <person name="Settlage R.E."/>
            <person name="Boore J.L."/>
            <person name="Posewitz M.C."/>
        </authorList>
    </citation>
    <scope>NUCLEOTIDE SEQUENCE</scope>
    <source>
        <strain evidence="12">CCMP526</strain>
    </source>
</reference>
<evidence type="ECO:0000256" key="8">
    <source>
        <dbReference type="ARBA" id="ARBA00030585"/>
    </source>
</evidence>
<dbReference type="AlphaFoldDB" id="I2CRQ5"/>
<dbReference type="PANTHER" id="PTHR11164">
    <property type="entry name" value="GLUTAMATE CYSTEINE LIGASE"/>
    <property type="match status" value="1"/>
</dbReference>
<evidence type="ECO:0000256" key="7">
    <source>
        <dbReference type="ARBA" id="ARBA00022840"/>
    </source>
</evidence>
<evidence type="ECO:0000256" key="3">
    <source>
        <dbReference type="ARBA" id="ARBA00012220"/>
    </source>
</evidence>
<evidence type="ECO:0000313" key="12">
    <source>
        <dbReference type="EMBL" id="AFJ69588.1"/>
    </source>
</evidence>
<evidence type="ECO:0000256" key="9">
    <source>
        <dbReference type="ARBA" id="ARBA00032122"/>
    </source>
</evidence>
<evidence type="ECO:0000256" key="11">
    <source>
        <dbReference type="SAM" id="Phobius"/>
    </source>
</evidence>
<sequence>HRREGEEGPGVGADAVLNVYNDVEVEVDEATEALLLSRGLDPILSRHIAHLFIRDPLVIFEGATEVDDLSSTEHFENIQSTNWQSVRWKPPPPSPGSHDPPIGWRTELRTMEIQLTDFENAAFTVFVVLLTRIILAFDLHLYVPITKLDTNMKRAHARDSVFTQKFFFRKHMATDAGEEVEGEDPTEGGRE</sequence>
<keyword evidence="4 10" id="KW-0436">Ligase</keyword>
<evidence type="ECO:0000256" key="2">
    <source>
        <dbReference type="ARBA" id="ARBA00008100"/>
    </source>
</evidence>
<comment type="similarity">
    <text evidence="2 10">Belongs to the glutamate--cysteine ligase type 3 family.</text>
</comment>
<dbReference type="EMBL" id="JU980525">
    <property type="protein sequence ID" value="AFJ69588.1"/>
    <property type="molecule type" value="mRNA"/>
</dbReference>
<dbReference type="GO" id="GO:0006750">
    <property type="term" value="P:glutathione biosynthetic process"/>
    <property type="evidence" value="ECO:0007669"/>
    <property type="project" value="UniProtKB-UniRule"/>
</dbReference>
<keyword evidence="11" id="KW-1133">Transmembrane helix</keyword>
<dbReference type="EC" id="6.3.2.2" evidence="3 10"/>
<dbReference type="PANTHER" id="PTHR11164:SF0">
    <property type="entry name" value="GLUTAMATE--CYSTEINE LIGASE CATALYTIC SUBUNIT"/>
    <property type="match status" value="1"/>
</dbReference>
<evidence type="ECO:0000256" key="5">
    <source>
        <dbReference type="ARBA" id="ARBA00022684"/>
    </source>
</evidence>
<evidence type="ECO:0000256" key="1">
    <source>
        <dbReference type="ARBA" id="ARBA00005006"/>
    </source>
</evidence>
<keyword evidence="5 10" id="KW-0317">Glutathione biosynthesis</keyword>
<evidence type="ECO:0000256" key="6">
    <source>
        <dbReference type="ARBA" id="ARBA00022741"/>
    </source>
</evidence>
<keyword evidence="11" id="KW-0472">Membrane</keyword>
<dbReference type="InterPro" id="IPR004308">
    <property type="entry name" value="GCS"/>
</dbReference>
<evidence type="ECO:0000256" key="10">
    <source>
        <dbReference type="RuleBase" id="RU367135"/>
    </source>
</evidence>
<keyword evidence="7 10" id="KW-0067">ATP-binding</keyword>
<name>I2CRQ5_NANGC</name>
<keyword evidence="11" id="KW-0812">Transmembrane</keyword>
<organism evidence="12">
    <name type="scientific">Nannochloropsis gaditana (strain CCMP526)</name>
    <name type="common">Green microalga</name>
    <name type="synonym">Microchloropsis gaditana</name>
    <dbReference type="NCBI Taxonomy" id="1093141"/>
    <lineage>
        <taxon>Eukaryota</taxon>
        <taxon>Sar</taxon>
        <taxon>Stramenopiles</taxon>
        <taxon>Ochrophyta</taxon>
        <taxon>Eustigmatophyceae</taxon>
        <taxon>Eustigmatales</taxon>
        <taxon>Monodopsidaceae</taxon>
        <taxon>Nannochloropsis</taxon>
    </lineage>
</organism>
<dbReference type="GO" id="GO:0004357">
    <property type="term" value="F:glutamate-cysteine ligase activity"/>
    <property type="evidence" value="ECO:0007669"/>
    <property type="project" value="UniProtKB-UniRule"/>
</dbReference>
<evidence type="ECO:0000256" key="4">
    <source>
        <dbReference type="ARBA" id="ARBA00022598"/>
    </source>
</evidence>
<protein>
    <recommendedName>
        <fullName evidence="3 10">Glutamate--cysteine ligase</fullName>
        <ecNumber evidence="3 10">6.3.2.2</ecNumber>
    </recommendedName>
    <alternativeName>
        <fullName evidence="9 10">Gamma-ECS</fullName>
    </alternativeName>
    <alternativeName>
        <fullName evidence="8 10">Gamma-glutamylcysteine synthetase</fullName>
    </alternativeName>
</protein>
<dbReference type="GO" id="GO:0005524">
    <property type="term" value="F:ATP binding"/>
    <property type="evidence" value="ECO:0007669"/>
    <property type="project" value="UniProtKB-UniRule"/>
</dbReference>
<dbReference type="Gene3D" id="3.30.590.50">
    <property type="match status" value="1"/>
</dbReference>
<dbReference type="InterPro" id="IPR014746">
    <property type="entry name" value="Gln_synth/guanido_kin_cat_dom"/>
</dbReference>
<dbReference type="UniPathway" id="UPA00142">
    <property type="reaction ID" value="UER00209"/>
</dbReference>
<feature type="non-terminal residue" evidence="12">
    <location>
        <position position="1"/>
    </location>
</feature>
<accession>I2CRQ5</accession>
<feature type="transmembrane region" description="Helical" evidence="11">
    <location>
        <begin position="121"/>
        <end position="143"/>
    </location>
</feature>
<proteinExistence type="evidence at transcript level"/>